<proteinExistence type="predicted"/>
<sequence length="296" mass="32972">MGFPLADIFERISSGLPRDYLCPNLRHLSFSLSDSLFPYIRLFLSPKIIEATISIPTASSHISSLPGLSLRYPDLKRLSIRGYSSQDASVLLRTLSGIALNLERIVDLGVDRIDRAAIDHLSQLPCLKSLHLDHPLSPDLAPAPPFRTSPHRPFLALRELCFGNATLDFAIQFVELLPDQCSLEFFSVGTTTLATKFTISQLYTALASRLSRHTLRTLYVAIDEDIPAPPASMIDHYVINRDVLGTLLCFTNLSRVSLTAPVGFNIDDATVWDIVRAWPRLRVFCLEHGYRTTAPV</sequence>
<comment type="caution">
    <text evidence="1">The sequence shown here is derived from an EMBL/GenBank/DDBJ whole genome shotgun (WGS) entry which is preliminary data.</text>
</comment>
<evidence type="ECO:0008006" key="3">
    <source>
        <dbReference type="Google" id="ProtNLM"/>
    </source>
</evidence>
<dbReference type="Gene3D" id="3.80.10.10">
    <property type="entry name" value="Ribonuclease Inhibitor"/>
    <property type="match status" value="1"/>
</dbReference>
<dbReference type="Proteomes" id="UP000620124">
    <property type="component" value="Unassembled WGS sequence"/>
</dbReference>
<keyword evidence="2" id="KW-1185">Reference proteome</keyword>
<dbReference type="AlphaFoldDB" id="A0A8H7CPE6"/>
<evidence type="ECO:0000313" key="2">
    <source>
        <dbReference type="Proteomes" id="UP000620124"/>
    </source>
</evidence>
<dbReference type="InterPro" id="IPR032675">
    <property type="entry name" value="LRR_dom_sf"/>
</dbReference>
<name>A0A8H7CPE6_9AGAR</name>
<protein>
    <recommendedName>
        <fullName evidence="3">F-box domain-containing protein</fullName>
    </recommendedName>
</protein>
<dbReference type="EMBL" id="JACAZI010000016">
    <property type="protein sequence ID" value="KAF7343392.1"/>
    <property type="molecule type" value="Genomic_DNA"/>
</dbReference>
<dbReference type="OrthoDB" id="3543113at2759"/>
<dbReference type="SUPFAM" id="SSF52047">
    <property type="entry name" value="RNI-like"/>
    <property type="match status" value="1"/>
</dbReference>
<gene>
    <name evidence="1" type="ORF">MVEN_01771600</name>
</gene>
<organism evidence="1 2">
    <name type="scientific">Mycena venus</name>
    <dbReference type="NCBI Taxonomy" id="2733690"/>
    <lineage>
        <taxon>Eukaryota</taxon>
        <taxon>Fungi</taxon>
        <taxon>Dikarya</taxon>
        <taxon>Basidiomycota</taxon>
        <taxon>Agaricomycotina</taxon>
        <taxon>Agaricomycetes</taxon>
        <taxon>Agaricomycetidae</taxon>
        <taxon>Agaricales</taxon>
        <taxon>Marasmiineae</taxon>
        <taxon>Mycenaceae</taxon>
        <taxon>Mycena</taxon>
    </lineage>
</organism>
<reference evidence="1" key="1">
    <citation type="submission" date="2020-05" db="EMBL/GenBank/DDBJ databases">
        <title>Mycena genomes resolve the evolution of fungal bioluminescence.</title>
        <authorList>
            <person name="Tsai I.J."/>
        </authorList>
    </citation>
    <scope>NUCLEOTIDE SEQUENCE</scope>
    <source>
        <strain evidence="1">CCC161011</strain>
    </source>
</reference>
<accession>A0A8H7CPE6</accession>
<evidence type="ECO:0000313" key="1">
    <source>
        <dbReference type="EMBL" id="KAF7343392.1"/>
    </source>
</evidence>